<keyword evidence="10" id="KW-0626">Porin</keyword>
<feature type="domain" description="SLBB" evidence="17">
    <location>
        <begin position="104"/>
        <end position="183"/>
    </location>
</feature>
<evidence type="ECO:0000256" key="1">
    <source>
        <dbReference type="ARBA" id="ARBA00004571"/>
    </source>
</evidence>
<accession>A0A212JHY9</accession>
<dbReference type="AlphaFoldDB" id="A0A212JHY9"/>
<feature type="signal peptide" evidence="15">
    <location>
        <begin position="1"/>
        <end position="22"/>
    </location>
</feature>
<evidence type="ECO:0000256" key="7">
    <source>
        <dbReference type="ARBA" id="ARBA00022729"/>
    </source>
</evidence>
<dbReference type="Pfam" id="PF22461">
    <property type="entry name" value="SLBB_2"/>
    <property type="match status" value="1"/>
</dbReference>
<evidence type="ECO:0000259" key="17">
    <source>
        <dbReference type="Pfam" id="PF22461"/>
    </source>
</evidence>
<organism evidence="18">
    <name type="scientific">uncultured Alphaproteobacteria bacterium</name>
    <dbReference type="NCBI Taxonomy" id="91750"/>
    <lineage>
        <taxon>Bacteria</taxon>
        <taxon>Pseudomonadati</taxon>
        <taxon>Pseudomonadota</taxon>
        <taxon>Alphaproteobacteria</taxon>
        <taxon>environmental samples</taxon>
    </lineage>
</organism>
<keyword evidence="13" id="KW-0998">Cell outer membrane</keyword>
<feature type="domain" description="Polysaccharide export protein N-terminal" evidence="16">
    <location>
        <begin position="22"/>
        <end position="96"/>
    </location>
</feature>
<name>A0A212JHY9_9PROT</name>
<keyword evidence="9" id="KW-0406">Ion transport</keyword>
<dbReference type="Gene3D" id="3.30.1950.10">
    <property type="entry name" value="wza like domain"/>
    <property type="match status" value="1"/>
</dbReference>
<dbReference type="GO" id="GO:0015288">
    <property type="term" value="F:porin activity"/>
    <property type="evidence" value="ECO:0007669"/>
    <property type="project" value="UniProtKB-KW"/>
</dbReference>
<dbReference type="Gene3D" id="3.10.560.10">
    <property type="entry name" value="Outer membrane lipoprotein wza domain like"/>
    <property type="match status" value="1"/>
</dbReference>
<evidence type="ECO:0000256" key="12">
    <source>
        <dbReference type="ARBA" id="ARBA00023139"/>
    </source>
</evidence>
<keyword evidence="3" id="KW-0813">Transport</keyword>
<evidence type="ECO:0000259" key="16">
    <source>
        <dbReference type="Pfam" id="PF02563"/>
    </source>
</evidence>
<evidence type="ECO:0000256" key="6">
    <source>
        <dbReference type="ARBA" id="ARBA00022692"/>
    </source>
</evidence>
<keyword evidence="5" id="KW-0762">Sugar transport</keyword>
<gene>
    <name evidence="18" type="ORF">KL86APRO_11094</name>
</gene>
<evidence type="ECO:0000256" key="4">
    <source>
        <dbReference type="ARBA" id="ARBA00022452"/>
    </source>
</evidence>
<keyword evidence="14" id="KW-0449">Lipoprotein</keyword>
<proteinExistence type="inferred from homology"/>
<feature type="chain" id="PRO_5012442694" evidence="15">
    <location>
        <begin position="23"/>
        <end position="189"/>
    </location>
</feature>
<dbReference type="GO" id="GO:0015159">
    <property type="term" value="F:polysaccharide transmembrane transporter activity"/>
    <property type="evidence" value="ECO:0007669"/>
    <property type="project" value="InterPro"/>
</dbReference>
<evidence type="ECO:0000256" key="15">
    <source>
        <dbReference type="SAM" id="SignalP"/>
    </source>
</evidence>
<dbReference type="GO" id="GO:0009279">
    <property type="term" value="C:cell outer membrane"/>
    <property type="evidence" value="ECO:0007669"/>
    <property type="project" value="UniProtKB-SubCell"/>
</dbReference>
<dbReference type="Pfam" id="PF02563">
    <property type="entry name" value="Poly_export"/>
    <property type="match status" value="1"/>
</dbReference>
<dbReference type="InterPro" id="IPR049712">
    <property type="entry name" value="Poly_export"/>
</dbReference>
<dbReference type="PANTHER" id="PTHR33619:SF3">
    <property type="entry name" value="POLYSACCHARIDE EXPORT PROTEIN GFCE-RELATED"/>
    <property type="match status" value="1"/>
</dbReference>
<evidence type="ECO:0000256" key="13">
    <source>
        <dbReference type="ARBA" id="ARBA00023237"/>
    </source>
</evidence>
<evidence type="ECO:0000256" key="2">
    <source>
        <dbReference type="ARBA" id="ARBA00009450"/>
    </source>
</evidence>
<keyword evidence="8" id="KW-0625">Polysaccharide transport</keyword>
<protein>
    <submittedName>
        <fullName evidence="18">Polysaccharide export protein</fullName>
    </submittedName>
</protein>
<evidence type="ECO:0000256" key="5">
    <source>
        <dbReference type="ARBA" id="ARBA00022597"/>
    </source>
</evidence>
<keyword evidence="12" id="KW-0564">Palmitate</keyword>
<dbReference type="EMBL" id="FLUO01000001">
    <property type="protein sequence ID" value="SBV99037.1"/>
    <property type="molecule type" value="Genomic_DNA"/>
</dbReference>
<dbReference type="InterPro" id="IPR054765">
    <property type="entry name" value="SLBB_dom"/>
</dbReference>
<evidence type="ECO:0000256" key="3">
    <source>
        <dbReference type="ARBA" id="ARBA00022448"/>
    </source>
</evidence>
<evidence type="ECO:0000256" key="10">
    <source>
        <dbReference type="ARBA" id="ARBA00023114"/>
    </source>
</evidence>
<evidence type="ECO:0000256" key="11">
    <source>
        <dbReference type="ARBA" id="ARBA00023136"/>
    </source>
</evidence>
<sequence>MKTFASLAASLVVALCSTAASAVEPDYTLNPGDVLQIDVWKEEGMNLETLVMPDGSLTFPLAGTLKVQGLTTEQTQTAIKERLKPYIPEAVVTVAVRQALGNVVNVIGQVALPGVQTPGRRVSVMQALSAAGGLTPYASESRIIILRRTGDKQVAIPFPYDEVIRGRELDKDIILQTGDVVVVPTASLF</sequence>
<evidence type="ECO:0000313" key="18">
    <source>
        <dbReference type="EMBL" id="SBV99037.1"/>
    </source>
</evidence>
<evidence type="ECO:0000256" key="8">
    <source>
        <dbReference type="ARBA" id="ARBA00023047"/>
    </source>
</evidence>
<keyword evidence="11" id="KW-0472">Membrane</keyword>
<keyword evidence="4" id="KW-1134">Transmembrane beta strand</keyword>
<keyword evidence="6" id="KW-0812">Transmembrane</keyword>
<reference evidence="18" key="1">
    <citation type="submission" date="2016-04" db="EMBL/GenBank/DDBJ databases">
        <authorList>
            <person name="Evans L.H."/>
            <person name="Alamgir A."/>
            <person name="Owens N."/>
            <person name="Weber N.D."/>
            <person name="Virtaneva K."/>
            <person name="Barbian K."/>
            <person name="Babar A."/>
            <person name="Rosenke K."/>
        </authorList>
    </citation>
    <scope>NUCLEOTIDE SEQUENCE</scope>
    <source>
        <strain evidence="18">86</strain>
    </source>
</reference>
<dbReference type="PANTHER" id="PTHR33619">
    <property type="entry name" value="POLYSACCHARIDE EXPORT PROTEIN GFCE-RELATED"/>
    <property type="match status" value="1"/>
</dbReference>
<evidence type="ECO:0000256" key="9">
    <source>
        <dbReference type="ARBA" id="ARBA00023065"/>
    </source>
</evidence>
<evidence type="ECO:0000256" key="14">
    <source>
        <dbReference type="ARBA" id="ARBA00023288"/>
    </source>
</evidence>
<dbReference type="GO" id="GO:0006811">
    <property type="term" value="P:monoatomic ion transport"/>
    <property type="evidence" value="ECO:0007669"/>
    <property type="project" value="UniProtKB-KW"/>
</dbReference>
<keyword evidence="7 15" id="KW-0732">Signal</keyword>
<dbReference type="GO" id="GO:0046930">
    <property type="term" value="C:pore complex"/>
    <property type="evidence" value="ECO:0007669"/>
    <property type="project" value="UniProtKB-KW"/>
</dbReference>
<comment type="subcellular location">
    <subcellularLocation>
        <location evidence="1">Cell outer membrane</location>
        <topology evidence="1">Multi-pass membrane protein</topology>
    </subcellularLocation>
</comment>
<dbReference type="InterPro" id="IPR003715">
    <property type="entry name" value="Poly_export_N"/>
</dbReference>
<comment type="similarity">
    <text evidence="2">Belongs to the BexD/CtrA/VexA family.</text>
</comment>